<sequence length="201" mass="22794">MSDRSGIFAGDDPFQIARNWLAEAEAKEINDPNAIALSTVDADGLPNARMVLLKEIEADAFVFYTNYESAKAGEIDQAGKAAFVMHWKSLRRQVRVRGLVEKEEGPQADEYYASRSIKSRLGAWASRQSRPLDSRTALMAEVARVTARHGANPPRPPFWGGYRIRPVEIEFWADGAFRLHDRFRWARKDMSALWTVDRLNP</sequence>
<dbReference type="PANTHER" id="PTHR10851:SF0">
    <property type="entry name" value="PYRIDOXINE-5'-PHOSPHATE OXIDASE"/>
    <property type="match status" value="1"/>
</dbReference>
<evidence type="ECO:0000313" key="11">
    <source>
        <dbReference type="Proteomes" id="UP000030960"/>
    </source>
</evidence>
<comment type="catalytic activity">
    <reaction evidence="6">
        <text>pyridoxine 5'-phosphate + O2 = pyridoxal 5'-phosphate + H2O2</text>
        <dbReference type="Rhea" id="RHEA:15149"/>
        <dbReference type="ChEBI" id="CHEBI:15379"/>
        <dbReference type="ChEBI" id="CHEBI:16240"/>
        <dbReference type="ChEBI" id="CHEBI:58589"/>
        <dbReference type="ChEBI" id="CHEBI:597326"/>
        <dbReference type="EC" id="1.4.3.5"/>
    </reaction>
</comment>
<comment type="similarity">
    <text evidence="1 6">Belongs to the pyridoxamine 5'-phosphate oxidase family.</text>
</comment>
<dbReference type="NCBIfam" id="TIGR00558">
    <property type="entry name" value="pdxH"/>
    <property type="match status" value="1"/>
</dbReference>
<evidence type="ECO:0000256" key="6">
    <source>
        <dbReference type="HAMAP-Rule" id="MF_01629"/>
    </source>
</evidence>
<dbReference type="GO" id="GO:0010181">
    <property type="term" value="F:FMN binding"/>
    <property type="evidence" value="ECO:0007669"/>
    <property type="project" value="UniProtKB-UniRule"/>
</dbReference>
<evidence type="ECO:0000256" key="1">
    <source>
        <dbReference type="ARBA" id="ARBA00007301"/>
    </source>
</evidence>
<feature type="binding site" evidence="6 7">
    <location>
        <begin position="49"/>
        <end position="54"/>
    </location>
    <ligand>
        <name>FMN</name>
        <dbReference type="ChEBI" id="CHEBI:58210"/>
    </ligand>
</feature>
<dbReference type="Pfam" id="PF01243">
    <property type="entry name" value="PNPOx_N"/>
    <property type="match status" value="1"/>
</dbReference>
<comment type="cofactor">
    <cofactor evidence="6 7">
        <name>FMN</name>
        <dbReference type="ChEBI" id="CHEBI:58210"/>
    </cofactor>
    <text evidence="6 7">Binds 1 FMN per subunit.</text>
</comment>
<comment type="caution">
    <text evidence="6">Lacks conserved residue(s) required for the propagation of feature annotation.</text>
</comment>
<organism evidence="10 11">
    <name type="scientific">Mameliella alba</name>
    <dbReference type="NCBI Taxonomy" id="561184"/>
    <lineage>
        <taxon>Bacteria</taxon>
        <taxon>Pseudomonadati</taxon>
        <taxon>Pseudomonadota</taxon>
        <taxon>Alphaproteobacteria</taxon>
        <taxon>Rhodobacterales</taxon>
        <taxon>Roseobacteraceae</taxon>
        <taxon>Mameliella</taxon>
    </lineage>
</organism>
<dbReference type="InterPro" id="IPR011576">
    <property type="entry name" value="Pyridox_Oxase_N"/>
</dbReference>
<feature type="binding site" evidence="6 7">
    <location>
        <position position="182"/>
    </location>
    <ligand>
        <name>FMN</name>
        <dbReference type="ChEBI" id="CHEBI:58210"/>
    </ligand>
</feature>
<dbReference type="RefSeq" id="WP_043139165.1">
    <property type="nucleotide sequence ID" value="NZ_JSUQ01000004.1"/>
</dbReference>
<comment type="pathway">
    <text evidence="6">Cofactor metabolism; pyridoxal 5'-phosphate salvage; pyridoxal 5'-phosphate from pyridoxamine 5'-phosphate: step 1/1.</text>
</comment>
<evidence type="ECO:0000256" key="5">
    <source>
        <dbReference type="ARBA" id="ARBA00023096"/>
    </source>
</evidence>
<evidence type="ECO:0000256" key="4">
    <source>
        <dbReference type="ARBA" id="ARBA00023002"/>
    </source>
</evidence>
<evidence type="ECO:0000259" key="9">
    <source>
        <dbReference type="Pfam" id="PF10590"/>
    </source>
</evidence>
<dbReference type="PROSITE" id="PS01064">
    <property type="entry name" value="PYRIDOX_OXIDASE"/>
    <property type="match status" value="1"/>
</dbReference>
<dbReference type="GO" id="GO:0008615">
    <property type="term" value="P:pyridoxine biosynthetic process"/>
    <property type="evidence" value="ECO:0007669"/>
    <property type="project" value="UniProtKB-UniRule"/>
</dbReference>
<keyword evidence="11" id="KW-1185">Reference proteome</keyword>
<dbReference type="EC" id="1.4.3.5" evidence="6"/>
<name>A0A0B3S592_9RHOB</name>
<evidence type="ECO:0000313" key="10">
    <source>
        <dbReference type="EMBL" id="KHQ54168.1"/>
    </source>
</evidence>
<dbReference type="STRING" id="561184.SAMN05216376_101437"/>
<reference evidence="10 11" key="1">
    <citation type="submission" date="2014-10" db="EMBL/GenBank/DDBJ databases">
        <title>Genome sequence of Ponticoccus sp. strain UMTAT08 isolated from clonal culture of toxic dinoflagellate Alexandrium tamiyavanichii.</title>
        <authorList>
            <person name="Gan H.Y."/>
            <person name="Muhd D.-D."/>
            <person name="Mohd Noor M.E."/>
            <person name="Yeong Y.S."/>
            <person name="Usup G."/>
        </authorList>
    </citation>
    <scope>NUCLEOTIDE SEQUENCE [LARGE SCALE GENOMIC DNA]</scope>
    <source>
        <strain evidence="10 11">UMTAT08</strain>
    </source>
</reference>
<dbReference type="PANTHER" id="PTHR10851">
    <property type="entry name" value="PYRIDOXINE-5-PHOSPHATE OXIDASE"/>
    <property type="match status" value="1"/>
</dbReference>
<feature type="binding site" evidence="6">
    <location>
        <position position="111"/>
    </location>
    <ligand>
        <name>substrate</name>
    </ligand>
</feature>
<feature type="binding site" evidence="6">
    <location>
        <begin position="178"/>
        <end position="180"/>
    </location>
    <ligand>
        <name>substrate</name>
    </ligand>
</feature>
<dbReference type="InterPro" id="IPR000659">
    <property type="entry name" value="Pyridox_Oxase"/>
</dbReference>
<evidence type="ECO:0000259" key="8">
    <source>
        <dbReference type="Pfam" id="PF01243"/>
    </source>
</evidence>
<feature type="binding site" evidence="6">
    <location>
        <position position="119"/>
    </location>
    <ligand>
        <name>substrate</name>
    </ligand>
</feature>
<comment type="function">
    <text evidence="6">Catalyzes the oxidation of either pyridoxine 5'-phosphate (PNP) or pyridoxamine 5'-phosphate (PMP) into pyridoxal 5'-phosphate (PLP).</text>
</comment>
<evidence type="ECO:0000256" key="7">
    <source>
        <dbReference type="PIRSR" id="PIRSR000190-2"/>
    </source>
</evidence>
<dbReference type="SUPFAM" id="SSF50475">
    <property type="entry name" value="FMN-binding split barrel"/>
    <property type="match status" value="1"/>
</dbReference>
<accession>A0A0B3S592</accession>
<feature type="binding site" evidence="6 7">
    <location>
        <position position="71"/>
    </location>
    <ligand>
        <name>FMN</name>
        <dbReference type="ChEBI" id="CHEBI:58210"/>
    </ligand>
</feature>
<dbReference type="InterPro" id="IPR019740">
    <property type="entry name" value="Pyridox_Oxase_CS"/>
</dbReference>
<dbReference type="Gene3D" id="2.30.110.10">
    <property type="entry name" value="Electron Transport, Fmn-binding Protein, Chain A"/>
    <property type="match status" value="1"/>
</dbReference>
<comment type="pathway">
    <text evidence="6">Cofactor metabolism; pyridoxal 5'-phosphate salvage; pyridoxal 5'-phosphate from pyridoxine 5'-phosphate: step 1/1.</text>
</comment>
<feature type="binding site" evidence="6 7">
    <location>
        <position position="172"/>
    </location>
    <ligand>
        <name>FMN</name>
        <dbReference type="ChEBI" id="CHEBI:58210"/>
    </ligand>
</feature>
<keyword evidence="5 6" id="KW-0664">Pyridoxine biosynthesis</keyword>
<keyword evidence="3 6" id="KW-0288">FMN</keyword>
<protein>
    <recommendedName>
        <fullName evidence="6">Pyridoxine/pyridoxamine 5'-phosphate oxidase</fullName>
        <ecNumber evidence="6">1.4.3.5</ecNumber>
    </recommendedName>
    <alternativeName>
        <fullName evidence="6">PNP/PMP oxidase</fullName>
        <shortName evidence="6">PNPOx</shortName>
    </alternativeName>
    <alternativeName>
        <fullName evidence="6">Pyridoxal 5'-phosphate synthase</fullName>
    </alternativeName>
</protein>
<keyword evidence="4 6" id="KW-0560">Oxidoreductase</keyword>
<dbReference type="NCBIfam" id="NF004231">
    <property type="entry name" value="PRK05679.1"/>
    <property type="match status" value="1"/>
</dbReference>
<dbReference type="Proteomes" id="UP000030960">
    <property type="component" value="Unassembled WGS sequence"/>
</dbReference>
<feature type="domain" description="Pyridoxamine 5'-phosphate oxidase N-terminal" evidence="8">
    <location>
        <begin position="23"/>
        <end position="147"/>
    </location>
</feature>
<evidence type="ECO:0000256" key="3">
    <source>
        <dbReference type="ARBA" id="ARBA00022643"/>
    </source>
</evidence>
<dbReference type="OrthoDB" id="9780392at2"/>
<dbReference type="UniPathway" id="UPA01068">
    <property type="reaction ID" value="UER00304"/>
</dbReference>
<dbReference type="PATRIC" id="fig|1515334.3.peg.1399"/>
<comment type="subunit">
    <text evidence="6">Homodimer.</text>
</comment>
<comment type="catalytic activity">
    <reaction evidence="6">
        <text>pyridoxamine 5'-phosphate + O2 + H2O = pyridoxal 5'-phosphate + H2O2 + NH4(+)</text>
        <dbReference type="Rhea" id="RHEA:15817"/>
        <dbReference type="ChEBI" id="CHEBI:15377"/>
        <dbReference type="ChEBI" id="CHEBI:15379"/>
        <dbReference type="ChEBI" id="CHEBI:16240"/>
        <dbReference type="ChEBI" id="CHEBI:28938"/>
        <dbReference type="ChEBI" id="CHEBI:58451"/>
        <dbReference type="ChEBI" id="CHEBI:597326"/>
        <dbReference type="EC" id="1.4.3.5"/>
    </reaction>
</comment>
<dbReference type="HAMAP" id="MF_01629">
    <property type="entry name" value="PdxH"/>
    <property type="match status" value="1"/>
</dbReference>
<feature type="binding site" evidence="6 7">
    <location>
        <begin position="128"/>
        <end position="129"/>
    </location>
    <ligand>
        <name>FMN</name>
        <dbReference type="ChEBI" id="CHEBI:58210"/>
    </ligand>
</feature>
<proteinExistence type="inferred from homology"/>
<comment type="caution">
    <text evidence="10">The sequence shown here is derived from an EMBL/GenBank/DDBJ whole genome shotgun (WGS) entry which is preliminary data.</text>
</comment>
<dbReference type="AlphaFoldDB" id="A0A0B3S592"/>
<gene>
    <name evidence="6 10" type="primary">pdxH</name>
    <name evidence="10" type="ORF">OA50_01398</name>
</gene>
<dbReference type="PIRSF" id="PIRSF000190">
    <property type="entry name" value="Pyd_amn-ph_oxd"/>
    <property type="match status" value="1"/>
</dbReference>
<feature type="binding site" evidence="6">
    <location>
        <position position="115"/>
    </location>
    <ligand>
        <name>substrate</name>
    </ligand>
</feature>
<dbReference type="InterPro" id="IPR019576">
    <property type="entry name" value="Pyridoxamine_oxidase_dimer_C"/>
</dbReference>
<feature type="domain" description="Pyridoxine 5'-phosphate oxidase dimerisation C-terminal" evidence="9">
    <location>
        <begin position="159"/>
        <end position="201"/>
    </location>
</feature>
<dbReference type="Pfam" id="PF10590">
    <property type="entry name" value="PNP_phzG_C"/>
    <property type="match status" value="1"/>
</dbReference>
<feature type="binding site" evidence="6">
    <location>
        <position position="54"/>
    </location>
    <ligand>
        <name>substrate</name>
    </ligand>
</feature>
<feature type="binding site" evidence="6 7">
    <location>
        <begin position="64"/>
        <end position="65"/>
    </location>
    <ligand>
        <name>FMN</name>
        <dbReference type="ChEBI" id="CHEBI:58210"/>
    </ligand>
</feature>
<dbReference type="EMBL" id="JSUQ01000004">
    <property type="protein sequence ID" value="KHQ54168.1"/>
    <property type="molecule type" value="Genomic_DNA"/>
</dbReference>
<keyword evidence="2 6" id="KW-0285">Flavoprotein</keyword>
<evidence type="ECO:0000256" key="2">
    <source>
        <dbReference type="ARBA" id="ARBA00022630"/>
    </source>
</evidence>
<dbReference type="GO" id="GO:0004733">
    <property type="term" value="F:pyridoxamine phosphate oxidase activity"/>
    <property type="evidence" value="ECO:0007669"/>
    <property type="project" value="UniProtKB-UniRule"/>
</dbReference>
<dbReference type="InterPro" id="IPR012349">
    <property type="entry name" value="Split_barrel_FMN-bd"/>
</dbReference>
<feature type="binding site" evidence="6 7">
    <location>
        <position position="93"/>
    </location>
    <ligand>
        <name>FMN</name>
        <dbReference type="ChEBI" id="CHEBI:58210"/>
    </ligand>
</feature>